<evidence type="ECO:0000256" key="1">
    <source>
        <dbReference type="SAM" id="Phobius"/>
    </source>
</evidence>
<dbReference type="InterPro" id="IPR002656">
    <property type="entry name" value="Acyl_transf_3_dom"/>
</dbReference>
<dbReference type="AlphaFoldDB" id="A0A0X3AQB3"/>
<feature type="transmembrane region" description="Helical" evidence="1">
    <location>
        <begin position="203"/>
        <end position="227"/>
    </location>
</feature>
<feature type="transmembrane region" description="Helical" evidence="1">
    <location>
        <begin position="107"/>
        <end position="126"/>
    </location>
</feature>
<proteinExistence type="predicted"/>
<keyword evidence="1" id="KW-0812">Transmembrane</keyword>
<feature type="transmembrane region" description="Helical" evidence="1">
    <location>
        <begin position="77"/>
        <end position="95"/>
    </location>
</feature>
<reference evidence="3 4" key="1">
    <citation type="submission" date="2016-01" db="EMBL/GenBank/DDBJ databases">
        <authorList>
            <person name="McClelland M."/>
            <person name="Jain A."/>
            <person name="Saraogi P."/>
            <person name="Mendelson R."/>
            <person name="Westerman R."/>
            <person name="SanMiguel P."/>
            <person name="Csonka L."/>
        </authorList>
    </citation>
    <scope>NUCLEOTIDE SEQUENCE [LARGE SCALE GENOMIC DNA]</scope>
    <source>
        <strain evidence="3 4">R-53146</strain>
    </source>
</reference>
<dbReference type="EMBL" id="FCOR01000005">
    <property type="protein sequence ID" value="CVK16048.1"/>
    <property type="molecule type" value="Genomic_DNA"/>
</dbReference>
<feature type="transmembrane region" description="Helical" evidence="1">
    <location>
        <begin position="256"/>
        <end position="272"/>
    </location>
</feature>
<feature type="transmembrane region" description="Helical" evidence="1">
    <location>
        <begin position="34"/>
        <end position="56"/>
    </location>
</feature>
<keyword evidence="1" id="KW-1133">Transmembrane helix</keyword>
<dbReference type="Pfam" id="PF01757">
    <property type="entry name" value="Acyl_transf_3"/>
    <property type="match status" value="1"/>
</dbReference>
<feature type="transmembrane region" description="Helical" evidence="1">
    <location>
        <begin position="138"/>
        <end position="157"/>
    </location>
</feature>
<dbReference type="GO" id="GO:0016747">
    <property type="term" value="F:acyltransferase activity, transferring groups other than amino-acyl groups"/>
    <property type="evidence" value="ECO:0007669"/>
    <property type="project" value="InterPro"/>
</dbReference>
<accession>A0A0X3AQB3</accession>
<dbReference type="GO" id="GO:0016020">
    <property type="term" value="C:membrane"/>
    <property type="evidence" value="ECO:0007669"/>
    <property type="project" value="TreeGrafter"/>
</dbReference>
<keyword evidence="3" id="KW-0808">Transferase</keyword>
<keyword evidence="3" id="KW-0378">Hydrolase</keyword>
<dbReference type="STRING" id="1586267.GCA_001418685_00887"/>
<feature type="transmembrane region" description="Helical" evidence="1">
    <location>
        <begin position="317"/>
        <end position="339"/>
    </location>
</feature>
<dbReference type="GO" id="GO:0016787">
    <property type="term" value="F:hydrolase activity"/>
    <property type="evidence" value="ECO:0007669"/>
    <property type="project" value="UniProtKB-KW"/>
</dbReference>
<protein>
    <submittedName>
        <fullName evidence="3">Peptidoglycan/LPS O-acetylase OafA/YrhL, contains acyltransferase and SGNH-hydrolase domains</fullName>
    </submittedName>
</protein>
<feature type="transmembrane region" description="Helical" evidence="1">
    <location>
        <begin position="12"/>
        <end position="28"/>
    </location>
</feature>
<dbReference type="PANTHER" id="PTHR23028">
    <property type="entry name" value="ACETYLTRANSFERASE"/>
    <property type="match status" value="1"/>
</dbReference>
<dbReference type="OrthoDB" id="290051at2"/>
<organism evidence="3 4">
    <name type="scientific">Apibacter mensalis</name>
    <dbReference type="NCBI Taxonomy" id="1586267"/>
    <lineage>
        <taxon>Bacteria</taxon>
        <taxon>Pseudomonadati</taxon>
        <taxon>Bacteroidota</taxon>
        <taxon>Flavobacteriia</taxon>
        <taxon>Flavobacteriales</taxon>
        <taxon>Weeksellaceae</taxon>
        <taxon>Apibacter</taxon>
    </lineage>
</organism>
<dbReference type="PANTHER" id="PTHR23028:SF53">
    <property type="entry name" value="ACYL_TRANSF_3 DOMAIN-CONTAINING PROTEIN"/>
    <property type="match status" value="1"/>
</dbReference>
<gene>
    <name evidence="3" type="ORF">Ga0061079_1052</name>
</gene>
<keyword evidence="4" id="KW-1185">Reference proteome</keyword>
<evidence type="ECO:0000259" key="2">
    <source>
        <dbReference type="Pfam" id="PF01757"/>
    </source>
</evidence>
<dbReference type="RefSeq" id="WP_055425263.1">
    <property type="nucleotide sequence ID" value="NZ_FCOR01000005.1"/>
</dbReference>
<evidence type="ECO:0000313" key="3">
    <source>
        <dbReference type="EMBL" id="CVK16048.1"/>
    </source>
</evidence>
<keyword evidence="1" id="KW-0472">Membrane</keyword>
<feature type="transmembrane region" description="Helical" evidence="1">
    <location>
        <begin position="292"/>
        <end position="310"/>
    </location>
</feature>
<feature type="transmembrane region" description="Helical" evidence="1">
    <location>
        <begin position="233"/>
        <end position="249"/>
    </location>
</feature>
<dbReference type="Proteomes" id="UP000182761">
    <property type="component" value="Unassembled WGS sequence"/>
</dbReference>
<name>A0A0X3AQB3_9FLAO</name>
<keyword evidence="3" id="KW-0012">Acyltransferase</keyword>
<dbReference type="GO" id="GO:0000271">
    <property type="term" value="P:polysaccharide biosynthetic process"/>
    <property type="evidence" value="ECO:0007669"/>
    <property type="project" value="TreeGrafter"/>
</dbReference>
<feature type="domain" description="Acyltransferase 3" evidence="2">
    <location>
        <begin position="9"/>
        <end position="332"/>
    </location>
</feature>
<feature type="transmembrane region" description="Helical" evidence="1">
    <location>
        <begin position="163"/>
        <end position="182"/>
    </location>
</feature>
<evidence type="ECO:0000313" key="4">
    <source>
        <dbReference type="Proteomes" id="UP000182761"/>
    </source>
</evidence>
<dbReference type="InterPro" id="IPR050879">
    <property type="entry name" value="Acyltransferase_3"/>
</dbReference>
<sequence length="356" mass="42055">MKNSRVPILDGLRVLAIGMVVLGHYYNFSKNEIIRFLAIHGYLGVQIFFIISGFVISISLENSKNYLQFLKKRYIRLAPGMFICSTLTYLFFSYIYTGEGYYNSKNIINYLIANTFIDPNVINIFIGYTKYYYIDNAYWSLWVEVNFYFIIGFLYFLSPRKMIRNYILICIIGIPIFLLFSSEMGHRILQNFVSPEKIKYYKLVSRSFIFFHECLWFLIGLFLYKLYTNKKEFKNLSIMIVLMIILAIWGKDIKLVFIYLSILLLFLIFIYFPKYLSFLNTKWLCKLGVASYSLYLIHYHIGVATINSIYDYFGKEILIIPLIIASLACIFSLFSYKYLETPLSKVLKKTLLNKKI</sequence>